<organism evidence="1 2">
    <name type="scientific">Candidatus Ruthia endofausta</name>
    <dbReference type="NCBI Taxonomy" id="2738852"/>
    <lineage>
        <taxon>Bacteria</taxon>
        <taxon>Pseudomonadati</taxon>
        <taxon>Pseudomonadota</taxon>
        <taxon>Gammaproteobacteria</taxon>
        <taxon>Candidatus Pseudothioglobaceae</taxon>
        <taxon>Candidatus Ruthturnera</taxon>
    </lineage>
</organism>
<dbReference type="RefSeq" id="WP_174605954.1">
    <property type="nucleotide sequence ID" value="NZ_CP054490.1"/>
</dbReference>
<evidence type="ECO:0008006" key="3">
    <source>
        <dbReference type="Google" id="ProtNLM"/>
    </source>
</evidence>
<dbReference type="EMBL" id="CP054490">
    <property type="protein sequence ID" value="QKQ24517.1"/>
    <property type="molecule type" value="Genomic_DNA"/>
</dbReference>
<protein>
    <recommendedName>
        <fullName evidence="3">VOC family protein</fullName>
    </recommendedName>
</protein>
<dbReference type="InterPro" id="IPR029068">
    <property type="entry name" value="Glyas_Bleomycin-R_OHBP_Dase"/>
</dbReference>
<dbReference type="Proteomes" id="UP000509429">
    <property type="component" value="Chromosome"/>
</dbReference>
<dbReference type="SUPFAM" id="SSF54593">
    <property type="entry name" value="Glyoxalase/Bleomycin resistance protein/Dihydroxybiphenyl dioxygenase"/>
    <property type="match status" value="1"/>
</dbReference>
<gene>
    <name evidence="1" type="ORF">HUE58_05270</name>
</gene>
<keyword evidence="2" id="KW-1185">Reference proteome</keyword>
<accession>A0A6N0HQB3</accession>
<evidence type="ECO:0000313" key="1">
    <source>
        <dbReference type="EMBL" id="QKQ24517.1"/>
    </source>
</evidence>
<evidence type="ECO:0000313" key="2">
    <source>
        <dbReference type="Proteomes" id="UP000509429"/>
    </source>
</evidence>
<dbReference type="AlphaFoldDB" id="A0A6N0HQB3"/>
<sequence length="69" mass="7805">MGLAITKGIHHAELTVSKLEESADSFISLLDWKEVRRNKTYPSIFVSDGHVCYAHTLLASQRKHTKPIQ</sequence>
<dbReference type="KEGG" id="reo:HUE58_05270"/>
<reference evidence="1 2" key="1">
    <citation type="submission" date="2020-05" db="EMBL/GenBank/DDBJ databases">
        <title>Horizontal transmission and recombination maintain forever young bacterial symbiont genomes.</title>
        <authorList>
            <person name="Russell S.L."/>
            <person name="Pepper-Tunick E."/>
            <person name="Svedberg J."/>
            <person name="Byrne A."/>
            <person name="Ruelas Castillo J."/>
            <person name="Vollmers C."/>
            <person name="Beinart R.A."/>
            <person name="Corbett-Detig R."/>
        </authorList>
    </citation>
    <scope>NUCLEOTIDE SEQUENCE [LARGE SCALE GENOMIC DNA]</scope>
    <source>
        <strain evidence="1">JDF_Ridge</strain>
    </source>
</reference>
<name>A0A6N0HQB3_9GAMM</name>
<proteinExistence type="predicted"/>